<evidence type="ECO:0000256" key="1">
    <source>
        <dbReference type="SAM" id="MobiDB-lite"/>
    </source>
</evidence>
<feature type="compositionally biased region" description="Polar residues" evidence="1">
    <location>
        <begin position="82"/>
        <end position="104"/>
    </location>
</feature>
<organism evidence="2 3">
    <name type="scientific">Trichomonas vaginalis (strain ATCC PRA-98 / G3)</name>
    <dbReference type="NCBI Taxonomy" id="412133"/>
    <lineage>
        <taxon>Eukaryota</taxon>
        <taxon>Metamonada</taxon>
        <taxon>Parabasalia</taxon>
        <taxon>Trichomonadida</taxon>
        <taxon>Trichomonadidae</taxon>
        <taxon>Trichomonas</taxon>
    </lineage>
</organism>
<gene>
    <name evidence="2" type="ORF">TVAG_369800</name>
</gene>
<dbReference type="AlphaFoldDB" id="A2FS90"/>
<dbReference type="VEuPathDB" id="TrichDB:TVAG_369800"/>
<dbReference type="EMBL" id="DS113980">
    <property type="protein sequence ID" value="EAX92234.1"/>
    <property type="molecule type" value="Genomic_DNA"/>
</dbReference>
<keyword evidence="3" id="KW-1185">Reference proteome</keyword>
<evidence type="ECO:0000313" key="2">
    <source>
        <dbReference type="EMBL" id="EAX92234.1"/>
    </source>
</evidence>
<name>A2FS90_TRIV3</name>
<proteinExistence type="predicted"/>
<protein>
    <submittedName>
        <fullName evidence="2">Uncharacterized protein</fullName>
    </submittedName>
</protein>
<feature type="region of interest" description="Disordered" evidence="1">
    <location>
        <begin position="77"/>
        <end position="104"/>
    </location>
</feature>
<accession>A2FS90</accession>
<reference evidence="2" key="2">
    <citation type="journal article" date="2007" name="Science">
        <title>Draft genome sequence of the sexually transmitted pathogen Trichomonas vaginalis.</title>
        <authorList>
            <person name="Carlton J.M."/>
            <person name="Hirt R.P."/>
            <person name="Silva J.C."/>
            <person name="Delcher A.L."/>
            <person name="Schatz M."/>
            <person name="Zhao Q."/>
            <person name="Wortman J.R."/>
            <person name="Bidwell S.L."/>
            <person name="Alsmark U.C.M."/>
            <person name="Besteiro S."/>
            <person name="Sicheritz-Ponten T."/>
            <person name="Noel C.J."/>
            <person name="Dacks J.B."/>
            <person name="Foster P.G."/>
            <person name="Simillion C."/>
            <person name="Van de Peer Y."/>
            <person name="Miranda-Saavedra D."/>
            <person name="Barton G.J."/>
            <person name="Westrop G.D."/>
            <person name="Mueller S."/>
            <person name="Dessi D."/>
            <person name="Fiori P.L."/>
            <person name="Ren Q."/>
            <person name="Paulsen I."/>
            <person name="Zhang H."/>
            <person name="Bastida-Corcuera F.D."/>
            <person name="Simoes-Barbosa A."/>
            <person name="Brown M.T."/>
            <person name="Hayes R.D."/>
            <person name="Mukherjee M."/>
            <person name="Okumura C.Y."/>
            <person name="Schneider R."/>
            <person name="Smith A.J."/>
            <person name="Vanacova S."/>
            <person name="Villalvazo M."/>
            <person name="Haas B.J."/>
            <person name="Pertea M."/>
            <person name="Feldblyum T.V."/>
            <person name="Utterback T.R."/>
            <person name="Shu C.L."/>
            <person name="Osoegawa K."/>
            <person name="de Jong P.J."/>
            <person name="Hrdy I."/>
            <person name="Horvathova L."/>
            <person name="Zubacova Z."/>
            <person name="Dolezal P."/>
            <person name="Malik S.B."/>
            <person name="Logsdon J.M. Jr."/>
            <person name="Henze K."/>
            <person name="Gupta A."/>
            <person name="Wang C.C."/>
            <person name="Dunne R.L."/>
            <person name="Upcroft J.A."/>
            <person name="Upcroft P."/>
            <person name="White O."/>
            <person name="Salzberg S.L."/>
            <person name="Tang P."/>
            <person name="Chiu C.-H."/>
            <person name="Lee Y.-S."/>
            <person name="Embley T.M."/>
            <person name="Coombs G.H."/>
            <person name="Mottram J.C."/>
            <person name="Tachezy J."/>
            <person name="Fraser-Liggett C.M."/>
            <person name="Johnson P.J."/>
        </authorList>
    </citation>
    <scope>NUCLEOTIDE SEQUENCE [LARGE SCALE GENOMIC DNA]</scope>
    <source>
        <strain evidence="2">G3</strain>
    </source>
</reference>
<dbReference type="KEGG" id="tva:4749943"/>
<dbReference type="VEuPathDB" id="TrichDB:TVAGG3_0621740"/>
<dbReference type="Proteomes" id="UP000001542">
    <property type="component" value="Unassembled WGS sequence"/>
</dbReference>
<sequence length="342" mass="39877">MTRDGITKNDIDFETEMRINFPNRIRITSTLLTDQAFIDKLDFDDFSQCDDKMVVFNYNGSRYFELISSQIQNESEQISMSTQSNANTSSQPPVTVPNSNIHSESQSNGTFHPCYIYSEQTSALNTIIYLCRYCPYLSNCFEKKSLYAFDKFFKEFANLLKVSNRVPINVSTIEFLKYFPSSCKYPSEFLYFILYNAAKNNSIKNNALKSLLTEFTCFDPQDKDVSLQIEAQLILQGSDEFLKMPTIKSKYLIVRWIDEFNLEMINRIKYLSSKKYLPFAIIFRKQEPDIFSIAIVANRRDQNRYLYINDSSNHFTFAKIEDLLNTADQEGFAVFNVIFQKN</sequence>
<reference evidence="2" key="1">
    <citation type="submission" date="2006-10" db="EMBL/GenBank/DDBJ databases">
        <authorList>
            <person name="Amadeo P."/>
            <person name="Zhao Q."/>
            <person name="Wortman J."/>
            <person name="Fraser-Liggett C."/>
            <person name="Carlton J."/>
        </authorList>
    </citation>
    <scope>NUCLEOTIDE SEQUENCE</scope>
    <source>
        <strain evidence="2">G3</strain>
    </source>
</reference>
<dbReference type="InParanoid" id="A2FS90"/>
<evidence type="ECO:0000313" key="3">
    <source>
        <dbReference type="Proteomes" id="UP000001542"/>
    </source>
</evidence>